<dbReference type="PANTHER" id="PTHR11695">
    <property type="entry name" value="ALCOHOL DEHYDROGENASE RELATED"/>
    <property type="match status" value="1"/>
</dbReference>
<dbReference type="Pfam" id="PF08240">
    <property type="entry name" value="ADH_N"/>
    <property type="match status" value="1"/>
</dbReference>
<dbReference type="Gene3D" id="3.40.50.720">
    <property type="entry name" value="NAD(P)-binding Rossmann-like Domain"/>
    <property type="match status" value="1"/>
</dbReference>
<dbReference type="InterPro" id="IPR050700">
    <property type="entry name" value="YIM1/Zinc_Alcohol_DH_Fams"/>
</dbReference>
<dbReference type="Proteomes" id="UP000602124">
    <property type="component" value="Unassembled WGS sequence"/>
</dbReference>
<dbReference type="RefSeq" id="WP_198876082.1">
    <property type="nucleotide sequence ID" value="NZ_JAEKMH010000002.1"/>
</dbReference>
<dbReference type="SMART" id="SM00829">
    <property type="entry name" value="PKS_ER"/>
    <property type="match status" value="1"/>
</dbReference>
<dbReference type="EMBL" id="JAEKMH010000002">
    <property type="protein sequence ID" value="MBJ3784863.1"/>
    <property type="molecule type" value="Genomic_DNA"/>
</dbReference>
<keyword evidence="3" id="KW-1185">Reference proteome</keyword>
<dbReference type="PANTHER" id="PTHR11695:SF648">
    <property type="entry name" value="ZINC-BINDING OXIDOREDUCTASE"/>
    <property type="match status" value="1"/>
</dbReference>
<accession>A0A934MK84</accession>
<gene>
    <name evidence="2" type="ORF">JEQ47_09050</name>
</gene>
<reference evidence="2" key="1">
    <citation type="submission" date="2020-12" db="EMBL/GenBank/DDBJ databases">
        <title>Devosia sp. MSA67 isolated from Mo River.</title>
        <authorList>
            <person name="Ma F."/>
            <person name="Zi Z."/>
        </authorList>
    </citation>
    <scope>NUCLEOTIDE SEQUENCE</scope>
    <source>
        <strain evidence="2">MSA67</strain>
    </source>
</reference>
<sequence>MKAWFARHYGGPEVLRLEEIPMPAPKPGEVLVRIHATTVNSGDVRIRGCNLPPGMKLLGRLALGWNGPRQPVLGTEFSGVVEAVGQGVTRFGKGDAVYAFAGMRQGAHAQFATSPESGAIAHLPEGLDFHTAAALSFGGTTALHYLRKAALQRGETMLVLGGSGAVGVAMVQLATHRGATVTATTSTGNVPLVAALGAAVIDYTQIDVATLPDRYDIVADTVGALDFARAQPLLKSNGRYLAISGAMKEMLQSLRPGPDGKRMIAGPASERADDVMELGRLAAAGHFRPYIDRVFAFVDLPAAHAHVDTGRKRGSVVIAVAE</sequence>
<dbReference type="InterPro" id="IPR036291">
    <property type="entry name" value="NAD(P)-bd_dom_sf"/>
</dbReference>
<evidence type="ECO:0000313" key="3">
    <source>
        <dbReference type="Proteomes" id="UP000602124"/>
    </source>
</evidence>
<dbReference type="GO" id="GO:0016491">
    <property type="term" value="F:oxidoreductase activity"/>
    <property type="evidence" value="ECO:0007669"/>
    <property type="project" value="InterPro"/>
</dbReference>
<name>A0A934MK84_9HYPH</name>
<dbReference type="SUPFAM" id="SSF51735">
    <property type="entry name" value="NAD(P)-binding Rossmann-fold domains"/>
    <property type="match status" value="1"/>
</dbReference>
<proteinExistence type="predicted"/>
<protein>
    <submittedName>
        <fullName evidence="2">NAD(P)-dependent alcohol dehydrogenase</fullName>
    </submittedName>
</protein>
<feature type="domain" description="Enoyl reductase (ER)" evidence="1">
    <location>
        <begin position="10"/>
        <end position="318"/>
    </location>
</feature>
<organism evidence="2 3">
    <name type="scientific">Devosia sediminis</name>
    <dbReference type="NCBI Taxonomy" id="2798801"/>
    <lineage>
        <taxon>Bacteria</taxon>
        <taxon>Pseudomonadati</taxon>
        <taxon>Pseudomonadota</taxon>
        <taxon>Alphaproteobacteria</taxon>
        <taxon>Hyphomicrobiales</taxon>
        <taxon>Devosiaceae</taxon>
        <taxon>Devosia</taxon>
    </lineage>
</organism>
<comment type="caution">
    <text evidence="2">The sequence shown here is derived from an EMBL/GenBank/DDBJ whole genome shotgun (WGS) entry which is preliminary data.</text>
</comment>
<dbReference type="CDD" id="cd08267">
    <property type="entry name" value="MDR1"/>
    <property type="match status" value="1"/>
</dbReference>
<evidence type="ECO:0000259" key="1">
    <source>
        <dbReference type="SMART" id="SM00829"/>
    </source>
</evidence>
<dbReference type="InterPro" id="IPR020843">
    <property type="entry name" value="ER"/>
</dbReference>
<dbReference type="AlphaFoldDB" id="A0A934MK84"/>
<dbReference type="InterPro" id="IPR013154">
    <property type="entry name" value="ADH-like_N"/>
</dbReference>
<evidence type="ECO:0000313" key="2">
    <source>
        <dbReference type="EMBL" id="MBJ3784863.1"/>
    </source>
</evidence>
<dbReference type="InterPro" id="IPR011032">
    <property type="entry name" value="GroES-like_sf"/>
</dbReference>
<dbReference type="SUPFAM" id="SSF50129">
    <property type="entry name" value="GroES-like"/>
    <property type="match status" value="1"/>
</dbReference>
<dbReference type="Gene3D" id="3.90.180.10">
    <property type="entry name" value="Medium-chain alcohol dehydrogenases, catalytic domain"/>
    <property type="match status" value="1"/>
</dbReference>
<dbReference type="Pfam" id="PF13602">
    <property type="entry name" value="ADH_zinc_N_2"/>
    <property type="match status" value="1"/>
</dbReference>